<organism evidence="1 2">
    <name type="scientific">Urochloa decumbens</name>
    <dbReference type="NCBI Taxonomy" id="240449"/>
    <lineage>
        <taxon>Eukaryota</taxon>
        <taxon>Viridiplantae</taxon>
        <taxon>Streptophyta</taxon>
        <taxon>Embryophyta</taxon>
        <taxon>Tracheophyta</taxon>
        <taxon>Spermatophyta</taxon>
        <taxon>Magnoliopsida</taxon>
        <taxon>Liliopsida</taxon>
        <taxon>Poales</taxon>
        <taxon>Poaceae</taxon>
        <taxon>PACMAD clade</taxon>
        <taxon>Panicoideae</taxon>
        <taxon>Panicodae</taxon>
        <taxon>Paniceae</taxon>
        <taxon>Melinidinae</taxon>
        <taxon>Urochloa</taxon>
    </lineage>
</organism>
<gene>
    <name evidence="1" type="ORF">URODEC1_LOCUS29630</name>
</gene>
<dbReference type="EMBL" id="OZ075125">
    <property type="protein sequence ID" value="CAL4935982.1"/>
    <property type="molecule type" value="Genomic_DNA"/>
</dbReference>
<evidence type="ECO:0000313" key="1">
    <source>
        <dbReference type="EMBL" id="CAL4935982.1"/>
    </source>
</evidence>
<reference evidence="2" key="1">
    <citation type="submission" date="2024-06" db="EMBL/GenBank/DDBJ databases">
        <authorList>
            <person name="Ryan C."/>
        </authorList>
    </citation>
    <scope>NUCLEOTIDE SEQUENCE [LARGE SCALE GENOMIC DNA]</scope>
</reference>
<dbReference type="Proteomes" id="UP001497457">
    <property type="component" value="Chromosome 15b"/>
</dbReference>
<sequence>MPKRRFDGCGGGRTAKPPRRHLYLVLDDWSIGYSIRKIDLSSDFDSEDSDQLIAAHGPISSNGKRRLPSAVFRFQAQRGLPMYFAAAFDSKIMAMHPVTPGINGMLPWVPESLVPVFDVRMRSVIFGPRQIPDLDDPIYIPVGGRLFALSTGSFQLLYPPPGDDESGSEEEEGWVWSWRQLPEPPFKRKYVTSYTIHPDGRTIFISIKKRRSATTFTFDTAESAMTDDCTWKQHGNWVLPFSGRAYFDSVLDAWVGLSRDPGTVGQLCSCDVVSTSDVDASDDRQCPTVKLCKELFVENPVMRCVGATLLYMGNRSKFCLVECTCIKEDSVDEIKDGSVGGVNEDSVHDMNDDSVGKLNENYEMNDDSGTNDSKLEEQHVSPHSGYFLRLKTFFLMYDKNGDLKTGKHIQVRCYDVPKTVSESIQKHPVAFWM</sequence>
<dbReference type="AlphaFoldDB" id="A0ABC8Y344"/>
<name>A0ABC8Y344_9POAL</name>
<reference evidence="1 2" key="2">
    <citation type="submission" date="2024-10" db="EMBL/GenBank/DDBJ databases">
        <authorList>
            <person name="Ryan C."/>
        </authorList>
    </citation>
    <scope>NUCLEOTIDE SEQUENCE [LARGE SCALE GENOMIC DNA]</scope>
</reference>
<dbReference type="InterPro" id="IPR012871">
    <property type="entry name" value="DUF1668_ORYSA"/>
</dbReference>
<dbReference type="Pfam" id="PF07893">
    <property type="entry name" value="DUF1668"/>
    <property type="match status" value="1"/>
</dbReference>
<accession>A0ABC8Y344</accession>
<protein>
    <recommendedName>
        <fullName evidence="3">DUF1618 domain-containing protein</fullName>
    </recommendedName>
</protein>
<dbReference type="PANTHER" id="PTHR33085:SF62">
    <property type="entry name" value="OS03G0632600 PROTEIN"/>
    <property type="match status" value="1"/>
</dbReference>
<evidence type="ECO:0000313" key="2">
    <source>
        <dbReference type="Proteomes" id="UP001497457"/>
    </source>
</evidence>
<evidence type="ECO:0008006" key="3">
    <source>
        <dbReference type="Google" id="ProtNLM"/>
    </source>
</evidence>
<keyword evidence="2" id="KW-1185">Reference proteome</keyword>
<proteinExistence type="predicted"/>
<dbReference type="PANTHER" id="PTHR33085">
    <property type="entry name" value="OS12G0113100 PROTEIN-RELATED"/>
    <property type="match status" value="1"/>
</dbReference>